<dbReference type="Pfam" id="PF00593">
    <property type="entry name" value="TonB_dep_Rec_b-barrel"/>
    <property type="match status" value="1"/>
</dbReference>
<keyword evidence="7" id="KW-0406">Ion transport</keyword>
<dbReference type="RefSeq" id="WP_074205899.1">
    <property type="nucleotide sequence ID" value="NZ_FSQW01000002.1"/>
</dbReference>
<feature type="signal peptide" evidence="13">
    <location>
        <begin position="1"/>
        <end position="24"/>
    </location>
</feature>
<dbReference type="Pfam" id="PF07715">
    <property type="entry name" value="Plug"/>
    <property type="match status" value="1"/>
</dbReference>
<organism evidence="16 17">
    <name type="scientific">Parasphingorhabdus marina DSM 22363</name>
    <dbReference type="NCBI Taxonomy" id="1123272"/>
    <lineage>
        <taxon>Bacteria</taxon>
        <taxon>Pseudomonadati</taxon>
        <taxon>Pseudomonadota</taxon>
        <taxon>Alphaproteobacteria</taxon>
        <taxon>Sphingomonadales</taxon>
        <taxon>Sphingomonadaceae</taxon>
        <taxon>Parasphingorhabdus</taxon>
    </lineage>
</organism>
<dbReference type="InterPro" id="IPR039426">
    <property type="entry name" value="TonB-dep_rcpt-like"/>
</dbReference>
<dbReference type="OrthoDB" id="9760333at2"/>
<dbReference type="InterPro" id="IPR012910">
    <property type="entry name" value="Plug_dom"/>
</dbReference>
<evidence type="ECO:0000256" key="11">
    <source>
        <dbReference type="PROSITE-ProRule" id="PRU01360"/>
    </source>
</evidence>
<keyword evidence="17" id="KW-1185">Reference proteome</keyword>
<keyword evidence="10 11" id="KW-0998">Cell outer membrane</keyword>
<name>A0A1N6GS65_9SPHN</name>
<feature type="domain" description="TonB-dependent receptor-like beta-barrel" evidence="14">
    <location>
        <begin position="270"/>
        <end position="710"/>
    </location>
</feature>
<evidence type="ECO:0000256" key="6">
    <source>
        <dbReference type="ARBA" id="ARBA00023004"/>
    </source>
</evidence>
<evidence type="ECO:0000259" key="15">
    <source>
        <dbReference type="Pfam" id="PF07715"/>
    </source>
</evidence>
<dbReference type="InterPro" id="IPR000531">
    <property type="entry name" value="Beta-barrel_TonB"/>
</dbReference>
<keyword evidence="5 11" id="KW-0812">Transmembrane</keyword>
<dbReference type="GO" id="GO:0006826">
    <property type="term" value="P:iron ion transport"/>
    <property type="evidence" value="ECO:0007669"/>
    <property type="project" value="UniProtKB-KW"/>
</dbReference>
<sequence>MKNIIACSASVITLAIAATSSAQAADATSAQTEQSGGDTENRDDNIIIVTGQKFEQSLQEVTSSVSVTTAEDITREPITDLYDIVDRIPNVTSSFGGLGFAIRGIDQRGIAGGGATLTIYVDDSPLDNQTTFFGPLDSWDLGQVEIYRGPQSTNFGRNALAGAIYVRTQDPTYEWDIRARGEIGDNGQRQIAGAFGGPIVEDSLAFRVSANYRESDGFIFNTFLDEQADATELKTIRLKLLMEPADNFKIITTSSYTENFAGEDSVNPLSGQQADGSFDAGSVAREVSYDFAGLEGTDTFIQSINLQLGLADGLDLQSISTYQDTDYVRREDFDNSPASLGFLDRQGADETFSQELRLKYQSDRIKALLGFYYFDNQNVFDDDFIISAGILGPIFPSSILISRAAVNTADTRNYAFFTDGEFALTDTIDLLFGLRYDNEETNTLAVATTAIANPPLPALPPFVEQLLVSQAGTTSQEVGASFEAWLPKGGIRWSPNEDFNLSFVAQRAYRAGGAQIFVVDGSINEFEPEYLWNYEIAMRSTWLDGRLKWNANVYYSDWSDQQVSIPVPAFPTFGLTQNAGQSTLYGFETDISFEITPEFEIYGGLGYAFTEFDDFPNGNFDSALPESEANQANFAGNRFPFAPRWSANAGVAYNSEFGLFGGIDANFQSKVFQGNENLGVNYFGDRVLVNARIGYEILEGVRASAYVRNLFDEQYFTSLSVGSPGDEFSRLGAERTFAVRLDLDF</sequence>
<evidence type="ECO:0000256" key="4">
    <source>
        <dbReference type="ARBA" id="ARBA00022496"/>
    </source>
</evidence>
<dbReference type="PANTHER" id="PTHR32552:SF81">
    <property type="entry name" value="TONB-DEPENDENT OUTER MEMBRANE RECEPTOR"/>
    <property type="match status" value="1"/>
</dbReference>
<feature type="domain" description="TonB-dependent receptor plug" evidence="15">
    <location>
        <begin position="58"/>
        <end position="163"/>
    </location>
</feature>
<proteinExistence type="inferred from homology"/>
<reference evidence="17" key="1">
    <citation type="submission" date="2016-11" db="EMBL/GenBank/DDBJ databases">
        <authorList>
            <person name="Varghese N."/>
            <person name="Submissions S."/>
        </authorList>
    </citation>
    <scope>NUCLEOTIDE SEQUENCE [LARGE SCALE GENOMIC DNA]</scope>
    <source>
        <strain evidence="17">DSM 22363</strain>
    </source>
</reference>
<evidence type="ECO:0000256" key="8">
    <source>
        <dbReference type="ARBA" id="ARBA00023077"/>
    </source>
</evidence>
<keyword evidence="6" id="KW-0408">Iron</keyword>
<feature type="chain" id="PRO_5012613513" evidence="13">
    <location>
        <begin position="25"/>
        <end position="745"/>
    </location>
</feature>
<evidence type="ECO:0000313" key="16">
    <source>
        <dbReference type="EMBL" id="SIO10359.1"/>
    </source>
</evidence>
<dbReference type="GO" id="GO:0009279">
    <property type="term" value="C:cell outer membrane"/>
    <property type="evidence" value="ECO:0007669"/>
    <property type="project" value="UniProtKB-SubCell"/>
</dbReference>
<evidence type="ECO:0000256" key="5">
    <source>
        <dbReference type="ARBA" id="ARBA00022692"/>
    </source>
</evidence>
<evidence type="ECO:0000256" key="12">
    <source>
        <dbReference type="RuleBase" id="RU003357"/>
    </source>
</evidence>
<dbReference type="EMBL" id="FSQW01000002">
    <property type="protein sequence ID" value="SIO10359.1"/>
    <property type="molecule type" value="Genomic_DNA"/>
</dbReference>
<dbReference type="STRING" id="1123272.SAMN02745824_2959"/>
<dbReference type="Proteomes" id="UP000185192">
    <property type="component" value="Unassembled WGS sequence"/>
</dbReference>
<evidence type="ECO:0000256" key="10">
    <source>
        <dbReference type="ARBA" id="ARBA00023237"/>
    </source>
</evidence>
<evidence type="ECO:0000256" key="7">
    <source>
        <dbReference type="ARBA" id="ARBA00023065"/>
    </source>
</evidence>
<keyword evidence="16" id="KW-0675">Receptor</keyword>
<keyword evidence="3 11" id="KW-1134">Transmembrane beta strand</keyword>
<dbReference type="Gene3D" id="2.40.170.20">
    <property type="entry name" value="TonB-dependent receptor, beta-barrel domain"/>
    <property type="match status" value="1"/>
</dbReference>
<dbReference type="PROSITE" id="PS52016">
    <property type="entry name" value="TONB_DEPENDENT_REC_3"/>
    <property type="match status" value="1"/>
</dbReference>
<evidence type="ECO:0000256" key="9">
    <source>
        <dbReference type="ARBA" id="ARBA00023136"/>
    </source>
</evidence>
<dbReference type="SUPFAM" id="SSF56935">
    <property type="entry name" value="Porins"/>
    <property type="match status" value="1"/>
</dbReference>
<evidence type="ECO:0000259" key="14">
    <source>
        <dbReference type="Pfam" id="PF00593"/>
    </source>
</evidence>
<dbReference type="PANTHER" id="PTHR32552">
    <property type="entry name" value="FERRICHROME IRON RECEPTOR-RELATED"/>
    <property type="match status" value="1"/>
</dbReference>
<evidence type="ECO:0000256" key="3">
    <source>
        <dbReference type="ARBA" id="ARBA00022452"/>
    </source>
</evidence>
<accession>A0A1N6GS65</accession>
<keyword evidence="2 11" id="KW-0813">Transport</keyword>
<evidence type="ECO:0000256" key="2">
    <source>
        <dbReference type="ARBA" id="ARBA00022448"/>
    </source>
</evidence>
<comment type="similarity">
    <text evidence="11 12">Belongs to the TonB-dependent receptor family.</text>
</comment>
<keyword evidence="9 11" id="KW-0472">Membrane</keyword>
<evidence type="ECO:0000256" key="13">
    <source>
        <dbReference type="SAM" id="SignalP"/>
    </source>
</evidence>
<keyword evidence="13" id="KW-0732">Signal</keyword>
<protein>
    <submittedName>
        <fullName evidence="16">Outer membrane receptor proteins, mostly Fe transport</fullName>
    </submittedName>
</protein>
<comment type="subcellular location">
    <subcellularLocation>
        <location evidence="1 11">Cell outer membrane</location>
        <topology evidence="1 11">Multi-pass membrane protein</topology>
    </subcellularLocation>
</comment>
<keyword evidence="4" id="KW-0410">Iron transport</keyword>
<evidence type="ECO:0000256" key="1">
    <source>
        <dbReference type="ARBA" id="ARBA00004571"/>
    </source>
</evidence>
<dbReference type="InterPro" id="IPR036942">
    <property type="entry name" value="Beta-barrel_TonB_sf"/>
</dbReference>
<dbReference type="AlphaFoldDB" id="A0A1N6GS65"/>
<keyword evidence="8 12" id="KW-0798">TonB box</keyword>
<evidence type="ECO:0000313" key="17">
    <source>
        <dbReference type="Proteomes" id="UP000185192"/>
    </source>
</evidence>
<gene>
    <name evidence="16" type="ORF">SAMN02745824_2959</name>
</gene>